<evidence type="ECO:0000313" key="3">
    <source>
        <dbReference type="Proteomes" id="UP001642260"/>
    </source>
</evidence>
<name>A0ABC8KGW6_ERUVS</name>
<dbReference type="AlphaFoldDB" id="A0ABC8KGW6"/>
<dbReference type="EMBL" id="CAKOAT010216265">
    <property type="protein sequence ID" value="CAH8356163.1"/>
    <property type="molecule type" value="Genomic_DNA"/>
</dbReference>
<protein>
    <submittedName>
        <fullName evidence="2">Uncharacterized protein</fullName>
    </submittedName>
</protein>
<reference evidence="2 3" key="1">
    <citation type="submission" date="2022-03" db="EMBL/GenBank/DDBJ databases">
        <authorList>
            <person name="Macdonald S."/>
            <person name="Ahmed S."/>
            <person name="Newling K."/>
        </authorList>
    </citation>
    <scope>NUCLEOTIDE SEQUENCE [LARGE SCALE GENOMIC DNA]</scope>
</reference>
<gene>
    <name evidence="2" type="ORF">ERUC_LOCUS21918</name>
</gene>
<accession>A0ABC8KGW6</accession>
<organism evidence="2 3">
    <name type="scientific">Eruca vesicaria subsp. sativa</name>
    <name type="common">Garden rocket</name>
    <name type="synonym">Eruca sativa</name>
    <dbReference type="NCBI Taxonomy" id="29727"/>
    <lineage>
        <taxon>Eukaryota</taxon>
        <taxon>Viridiplantae</taxon>
        <taxon>Streptophyta</taxon>
        <taxon>Embryophyta</taxon>
        <taxon>Tracheophyta</taxon>
        <taxon>Spermatophyta</taxon>
        <taxon>Magnoliopsida</taxon>
        <taxon>eudicotyledons</taxon>
        <taxon>Gunneridae</taxon>
        <taxon>Pentapetalae</taxon>
        <taxon>rosids</taxon>
        <taxon>malvids</taxon>
        <taxon>Brassicales</taxon>
        <taxon>Brassicaceae</taxon>
        <taxon>Brassiceae</taxon>
        <taxon>Eruca</taxon>
    </lineage>
</organism>
<dbReference type="Proteomes" id="UP001642260">
    <property type="component" value="Unassembled WGS sequence"/>
</dbReference>
<sequence length="200" mass="22085">MKRVNPWQVEIVSNSSQLYATLPSAKRVKSDPYSGRGLLNGEGEMLYSGRRQQAVDPTSPYFFSYTTFPAGMQGARHYEFGSFNSTQFIRENSPQLCTNNFFSPLPGLRKVETEMMKYGSPPSDDLSPNSNTTNVSSGNEPVGNRGHTLRAIQLFGKIIVQEVSESGLAEGLYEEDGSKESSDNEAVKETQLTLTYAQGM</sequence>
<feature type="region of interest" description="Disordered" evidence="1">
    <location>
        <begin position="119"/>
        <end position="145"/>
    </location>
</feature>
<evidence type="ECO:0000313" key="2">
    <source>
        <dbReference type="EMBL" id="CAH8356163.1"/>
    </source>
</evidence>
<evidence type="ECO:0000256" key="1">
    <source>
        <dbReference type="SAM" id="MobiDB-lite"/>
    </source>
</evidence>
<keyword evidence="3" id="KW-1185">Reference proteome</keyword>
<proteinExistence type="predicted"/>
<comment type="caution">
    <text evidence="2">The sequence shown here is derived from an EMBL/GenBank/DDBJ whole genome shotgun (WGS) entry which is preliminary data.</text>
</comment>
<feature type="compositionally biased region" description="Low complexity" evidence="1">
    <location>
        <begin position="120"/>
        <end position="131"/>
    </location>
</feature>